<sequence length="357" mass="39078">MSLVAIKCANCAIKLGAVGNLWIQLGEQYLALVSTANHDLELETASFGMPRSGEANTIVEGCTPNHVLTDGQYIFIIKCIAIKSTVDGRRKIDPKIQQSLRWTVDATMTDADEYSSPPAQHQSSEQVLLQRIQSQASSVQSDDDAQLDFRLDAEVAAAFRSVMLHIQRELTQVDTVVGAVRTAGKEQQKKQKEQTDRVQDELSKTKAELDQLKVELEQAKQIAKEAIDTAKGLASELSLLKGDVGQLRAALDSRVVPSSASSFRYSRPTGLKRSSLVRDDDDDDADNNPPKRVAMTPELTSGTQPPRSSIGGSQRSSPIVASASRKNGFLSHPPRRSSGIFGEERRQSQEPKENKDH</sequence>
<name>A0ABR1IB25_9HYPO</name>
<comment type="caution">
    <text evidence="3">The sequence shown here is derived from an EMBL/GenBank/DDBJ whole genome shotgun (WGS) entry which is preliminary data.</text>
</comment>
<organism evidence="3 4">
    <name type="scientific">Neonectria magnoliae</name>
    <dbReference type="NCBI Taxonomy" id="2732573"/>
    <lineage>
        <taxon>Eukaryota</taxon>
        <taxon>Fungi</taxon>
        <taxon>Dikarya</taxon>
        <taxon>Ascomycota</taxon>
        <taxon>Pezizomycotina</taxon>
        <taxon>Sordariomycetes</taxon>
        <taxon>Hypocreomycetidae</taxon>
        <taxon>Hypocreales</taxon>
        <taxon>Nectriaceae</taxon>
        <taxon>Neonectria</taxon>
    </lineage>
</organism>
<keyword evidence="4" id="KW-1185">Reference proteome</keyword>
<feature type="compositionally biased region" description="Basic and acidic residues" evidence="2">
    <location>
        <begin position="342"/>
        <end position="357"/>
    </location>
</feature>
<evidence type="ECO:0000256" key="1">
    <source>
        <dbReference type="SAM" id="Coils"/>
    </source>
</evidence>
<dbReference type="Proteomes" id="UP001498421">
    <property type="component" value="Unassembled WGS sequence"/>
</dbReference>
<gene>
    <name evidence="3" type="ORF">QQZ08_002602</name>
</gene>
<evidence type="ECO:0000313" key="3">
    <source>
        <dbReference type="EMBL" id="KAK7430813.1"/>
    </source>
</evidence>
<keyword evidence="1" id="KW-0175">Coiled coil</keyword>
<accession>A0ABR1IB25</accession>
<proteinExistence type="predicted"/>
<feature type="region of interest" description="Disordered" evidence="2">
    <location>
        <begin position="257"/>
        <end position="357"/>
    </location>
</feature>
<reference evidence="3 4" key="1">
    <citation type="journal article" date="2025" name="Microbiol. Resour. Announc.">
        <title>Draft genome sequences for Neonectria magnoliae and Neonectria punicea, canker pathogens of Liriodendron tulipifera and Acer saccharum in West Virginia.</title>
        <authorList>
            <person name="Petronek H.M."/>
            <person name="Kasson M.T."/>
            <person name="Metheny A.M."/>
            <person name="Stauder C.M."/>
            <person name="Lovett B."/>
            <person name="Lynch S.C."/>
            <person name="Garnas J.R."/>
            <person name="Kasson L.R."/>
            <person name="Stajich J.E."/>
        </authorList>
    </citation>
    <scope>NUCLEOTIDE SEQUENCE [LARGE SCALE GENOMIC DNA]</scope>
    <source>
        <strain evidence="3 4">NRRL 64651</strain>
    </source>
</reference>
<dbReference type="EMBL" id="JAZAVK010000016">
    <property type="protein sequence ID" value="KAK7430813.1"/>
    <property type="molecule type" value="Genomic_DNA"/>
</dbReference>
<feature type="coiled-coil region" evidence="1">
    <location>
        <begin position="188"/>
        <end position="236"/>
    </location>
</feature>
<protein>
    <submittedName>
        <fullName evidence="3">Uncharacterized protein</fullName>
    </submittedName>
</protein>
<evidence type="ECO:0000256" key="2">
    <source>
        <dbReference type="SAM" id="MobiDB-lite"/>
    </source>
</evidence>
<evidence type="ECO:0000313" key="4">
    <source>
        <dbReference type="Proteomes" id="UP001498421"/>
    </source>
</evidence>
<feature type="compositionally biased region" description="Polar residues" evidence="2">
    <location>
        <begin position="298"/>
        <end position="319"/>
    </location>
</feature>